<gene>
    <name evidence="2" type="ORF">QWM81_26805</name>
</gene>
<sequence length="142" mass="14875">HDHREDAEDQPLDVPDAAQHRLAGLAHRLEREAGQERDQQRLSPDRVASARTTVVLSRTTSRSWRTRSTGPAAGPGADGTREAGSSGSGGTVRSASTRSNGPGSRGRTRARPPAPPAAEAAEDAEDPEAAAAGEHRVSSRSK</sequence>
<feature type="compositionally biased region" description="Basic and acidic residues" evidence="1">
    <location>
        <begin position="30"/>
        <end position="44"/>
    </location>
</feature>
<comment type="caution">
    <text evidence="2">The sequence shown here is derived from an EMBL/GenBank/DDBJ whole genome shotgun (WGS) entry which is preliminary data.</text>
</comment>
<accession>A0ABT7ZEA1</accession>
<evidence type="ECO:0000313" key="2">
    <source>
        <dbReference type="EMBL" id="MDN3297582.1"/>
    </source>
</evidence>
<name>A0ABT7ZEA1_9ACTN</name>
<evidence type="ECO:0008006" key="4">
    <source>
        <dbReference type="Google" id="ProtNLM"/>
    </source>
</evidence>
<feature type="region of interest" description="Disordered" evidence="1">
    <location>
        <begin position="30"/>
        <end position="142"/>
    </location>
</feature>
<evidence type="ECO:0000256" key="1">
    <source>
        <dbReference type="SAM" id="MobiDB-lite"/>
    </source>
</evidence>
<dbReference type="Proteomes" id="UP001174050">
    <property type="component" value="Unassembled WGS sequence"/>
</dbReference>
<keyword evidence="3" id="KW-1185">Reference proteome</keyword>
<feature type="compositionally biased region" description="Basic and acidic residues" evidence="1">
    <location>
        <begin position="133"/>
        <end position="142"/>
    </location>
</feature>
<feature type="non-terminal residue" evidence="2">
    <location>
        <position position="1"/>
    </location>
</feature>
<reference evidence="2" key="1">
    <citation type="submission" date="2023-06" db="EMBL/GenBank/DDBJ databases">
        <title>WGS-Sequencing of Streptomyces ficellus isolate 21 collected from sand in Gara Djebilet Iron Mine in Algeria.</title>
        <authorList>
            <person name="Zegers G.P."/>
            <person name="Gomez A."/>
            <person name="Gueddou A."/>
            <person name="Zahara A.F."/>
            <person name="Worth M."/>
            <person name="Sevigny J.L."/>
            <person name="Tisa L."/>
        </authorList>
    </citation>
    <scope>NUCLEOTIDE SEQUENCE</scope>
    <source>
        <strain evidence="2">AS11</strain>
    </source>
</reference>
<proteinExistence type="predicted"/>
<dbReference type="EMBL" id="JAUEPL010000054">
    <property type="protein sequence ID" value="MDN3297582.1"/>
    <property type="molecule type" value="Genomic_DNA"/>
</dbReference>
<protein>
    <recommendedName>
        <fullName evidence="4">ATP-binding protein</fullName>
    </recommendedName>
</protein>
<organism evidence="2 3">
    <name type="scientific">Streptomyces ficellus</name>
    <dbReference type="NCBI Taxonomy" id="1977088"/>
    <lineage>
        <taxon>Bacteria</taxon>
        <taxon>Bacillati</taxon>
        <taxon>Actinomycetota</taxon>
        <taxon>Actinomycetes</taxon>
        <taxon>Kitasatosporales</taxon>
        <taxon>Streptomycetaceae</taxon>
        <taxon>Streptomyces</taxon>
    </lineage>
</organism>
<evidence type="ECO:0000313" key="3">
    <source>
        <dbReference type="Proteomes" id="UP001174050"/>
    </source>
</evidence>
<feature type="compositionally biased region" description="Low complexity" evidence="1">
    <location>
        <begin position="49"/>
        <end position="75"/>
    </location>
</feature>
<feature type="compositionally biased region" description="Polar residues" evidence="1">
    <location>
        <begin position="91"/>
        <end position="102"/>
    </location>
</feature>